<evidence type="ECO:0000313" key="3">
    <source>
        <dbReference type="Proteomes" id="UP000059542"/>
    </source>
</evidence>
<dbReference type="STRING" id="1411621.AUC43_19755"/>
<dbReference type="SUPFAM" id="SSF53448">
    <property type="entry name" value="Nucleotide-diphospho-sugar transferases"/>
    <property type="match status" value="1"/>
</dbReference>
<dbReference type="EMBL" id="CP013909">
    <property type="protein sequence ID" value="ALW87113.1"/>
    <property type="molecule type" value="Genomic_DNA"/>
</dbReference>
<keyword evidence="3" id="KW-1185">Reference proteome</keyword>
<organism evidence="2 3">
    <name type="scientific">Hymenobacter sedentarius</name>
    <dbReference type="NCBI Taxonomy" id="1411621"/>
    <lineage>
        <taxon>Bacteria</taxon>
        <taxon>Pseudomonadati</taxon>
        <taxon>Bacteroidota</taxon>
        <taxon>Cytophagia</taxon>
        <taxon>Cytophagales</taxon>
        <taxon>Hymenobacteraceae</taxon>
        <taxon>Hymenobacter</taxon>
    </lineage>
</organism>
<proteinExistence type="predicted"/>
<sequence>MLVDNASTDNTTELARQAWELLAAPAALHLLHEPRPGKQYALETAIGQAQYRYTCIVDDDNRLSITYLREGLTILEKNPKVGILGGPSTATFEGPEPVWFAEFQHCYAVGPQLDRVGGAFKPLAEGNIGRNVLWGAGMFVRMAVWEQLHEAGFQSLFSGRQGDGNLTAGEDDELCYAAQLLGYEVWYSSRLHLQHHIAAGRLTEAYRDRLFYASARTSTRLNAYRNALWGKPGGSVALNLLKDVAYSTLGLTKEAVSPSLLRALVAANTIVPMKLGHTFASLKETVLNFERVKSYYKHVLQLKSEIASHKLNHRQ</sequence>
<name>A0A0U4CFZ8_9BACT</name>
<dbReference type="Proteomes" id="UP000059542">
    <property type="component" value="Chromosome"/>
</dbReference>
<evidence type="ECO:0000313" key="2">
    <source>
        <dbReference type="EMBL" id="ALW87113.1"/>
    </source>
</evidence>
<dbReference type="Gene3D" id="3.90.550.10">
    <property type="entry name" value="Spore Coat Polysaccharide Biosynthesis Protein SpsA, Chain A"/>
    <property type="match status" value="1"/>
</dbReference>
<dbReference type="InterPro" id="IPR029044">
    <property type="entry name" value="Nucleotide-diphossugar_trans"/>
</dbReference>
<dbReference type="CDD" id="cd00761">
    <property type="entry name" value="Glyco_tranf_GTA_type"/>
    <property type="match status" value="1"/>
</dbReference>
<gene>
    <name evidence="2" type="ORF">AUC43_19755</name>
</gene>
<dbReference type="AlphaFoldDB" id="A0A0U4CFZ8"/>
<reference evidence="2 3" key="1">
    <citation type="submission" date="2015-12" db="EMBL/GenBank/DDBJ databases">
        <authorList>
            <person name="Shamseldin A."/>
            <person name="Moawad H."/>
            <person name="Abd El-Rahim W.M."/>
            <person name="Sadowsky M.J."/>
        </authorList>
    </citation>
    <scope>NUCLEOTIDE SEQUENCE [LARGE SCALE GENOMIC DNA]</scope>
    <source>
        <strain evidence="2 3">DG5B</strain>
    </source>
</reference>
<protein>
    <recommendedName>
        <fullName evidence="1">Glycosyltransferase 2-like domain-containing protein</fullName>
    </recommendedName>
</protein>
<accession>A0A0U4CFZ8</accession>
<feature type="domain" description="Glycosyltransferase 2-like" evidence="1">
    <location>
        <begin position="2"/>
        <end position="87"/>
    </location>
</feature>
<evidence type="ECO:0000259" key="1">
    <source>
        <dbReference type="Pfam" id="PF00535"/>
    </source>
</evidence>
<dbReference type="Pfam" id="PF00535">
    <property type="entry name" value="Glycos_transf_2"/>
    <property type="match status" value="1"/>
</dbReference>
<dbReference type="KEGG" id="hyg:AUC43_19755"/>
<dbReference type="InterPro" id="IPR001173">
    <property type="entry name" value="Glyco_trans_2-like"/>
</dbReference>